<organism evidence="1 2">
    <name type="scientific">Methylobacterium tardum</name>
    <dbReference type="NCBI Taxonomy" id="374432"/>
    <lineage>
        <taxon>Bacteria</taxon>
        <taxon>Pseudomonadati</taxon>
        <taxon>Pseudomonadota</taxon>
        <taxon>Alphaproteobacteria</taxon>
        <taxon>Hyphomicrobiales</taxon>
        <taxon>Methylobacteriaceae</taxon>
        <taxon>Methylobacterium</taxon>
    </lineage>
</organism>
<evidence type="ECO:0008006" key="3">
    <source>
        <dbReference type="Google" id="ProtNLM"/>
    </source>
</evidence>
<gene>
    <name evidence="1" type="ORF">GCM10007890_09920</name>
</gene>
<dbReference type="AlphaFoldDB" id="A0AA37WPG9"/>
<evidence type="ECO:0000313" key="2">
    <source>
        <dbReference type="Proteomes" id="UP001157440"/>
    </source>
</evidence>
<dbReference type="Proteomes" id="UP001157440">
    <property type="component" value="Unassembled WGS sequence"/>
</dbReference>
<sequence>MEGQWETMETAPSEEGSRVLLFDGTYQFAGVLTRYNHKHTGEWRLWTGAKPAPWDGGIPTHWMPLPDAPSG</sequence>
<dbReference type="EMBL" id="BSPL01000009">
    <property type="protein sequence ID" value="GLS68980.1"/>
    <property type="molecule type" value="Genomic_DNA"/>
</dbReference>
<name>A0AA37WPG9_9HYPH</name>
<protein>
    <recommendedName>
        <fullName evidence="3">DUF551 domain-containing protein</fullName>
    </recommendedName>
</protein>
<reference evidence="2" key="1">
    <citation type="journal article" date="2019" name="Int. J. Syst. Evol. Microbiol.">
        <title>The Global Catalogue of Microorganisms (GCM) 10K type strain sequencing project: providing services to taxonomists for standard genome sequencing and annotation.</title>
        <authorList>
            <consortium name="The Broad Institute Genomics Platform"/>
            <consortium name="The Broad Institute Genome Sequencing Center for Infectious Disease"/>
            <person name="Wu L."/>
            <person name="Ma J."/>
        </authorList>
    </citation>
    <scope>NUCLEOTIDE SEQUENCE [LARGE SCALE GENOMIC DNA]</scope>
    <source>
        <strain evidence="2">NBRC 103632</strain>
    </source>
</reference>
<evidence type="ECO:0000313" key="1">
    <source>
        <dbReference type="EMBL" id="GLS68980.1"/>
    </source>
</evidence>
<proteinExistence type="predicted"/>
<comment type="caution">
    <text evidence="1">The sequence shown here is derived from an EMBL/GenBank/DDBJ whole genome shotgun (WGS) entry which is preliminary data.</text>
</comment>
<accession>A0AA37WPG9</accession>
<keyword evidence="2" id="KW-1185">Reference proteome</keyword>